<evidence type="ECO:0000259" key="1">
    <source>
        <dbReference type="SMART" id="SM01126"/>
    </source>
</evidence>
<dbReference type="SMART" id="SM01126">
    <property type="entry name" value="DDE_Tnp_IS1595"/>
    <property type="match status" value="1"/>
</dbReference>
<evidence type="ECO:0000313" key="3">
    <source>
        <dbReference type="Proteomes" id="UP000192940"/>
    </source>
</evidence>
<proteinExistence type="predicted"/>
<dbReference type="InterPro" id="IPR024445">
    <property type="entry name" value="Tnp_ISXO2-like"/>
</dbReference>
<evidence type="ECO:0000313" key="2">
    <source>
        <dbReference type="EMBL" id="SMF85594.1"/>
    </source>
</evidence>
<dbReference type="AlphaFoldDB" id="A0A1X7HGB1"/>
<sequence length="313" mass="36458">MITTLTPLFESKSIFHEVNERKANKGFRCIYCGMDEVVHFGKTTQDRQRYKCKCCDKTFTETADTPLYHCRKSEKWIDFLSCLIDGMSLRDSAKEISVHYVTLFYWRHKILTALAQINAEELNGIVEVDETYFLESQKGAIPTHRSSRKRGGSAKKRGLSTEQICVLIARDREKNTFYKVIGRGKPTKDSLELHLGNRLGTDIVLCSDALRGYKLLAKNHHIQQYVKTGEKRVKGIYHIQNINSYHSRLKRWLNRFYGISTKYLEGYIALFNYLDQLRFDDSERSIKELAVDVLMNKVSDTNNDIRLRQVEYV</sequence>
<accession>A0A1X7HGB1</accession>
<protein>
    <submittedName>
        <fullName evidence="2">Transposase</fullName>
    </submittedName>
</protein>
<dbReference type="InterPro" id="IPR051354">
    <property type="entry name" value="Transposase_27_IS1"/>
</dbReference>
<organism evidence="2 3">
    <name type="scientific">Paenibacillus uliginis N3/975</name>
    <dbReference type="NCBI Taxonomy" id="1313296"/>
    <lineage>
        <taxon>Bacteria</taxon>
        <taxon>Bacillati</taxon>
        <taxon>Bacillota</taxon>
        <taxon>Bacilli</taxon>
        <taxon>Bacillales</taxon>
        <taxon>Paenibacillaceae</taxon>
        <taxon>Paenibacillus</taxon>
    </lineage>
</organism>
<dbReference type="EMBL" id="LT840184">
    <property type="protein sequence ID" value="SMF85594.1"/>
    <property type="molecule type" value="Genomic_DNA"/>
</dbReference>
<reference evidence="3" key="1">
    <citation type="submission" date="2017-04" db="EMBL/GenBank/DDBJ databases">
        <authorList>
            <person name="Varghese N."/>
            <person name="Submissions S."/>
        </authorList>
    </citation>
    <scope>NUCLEOTIDE SEQUENCE [LARGE SCALE GENOMIC DNA]</scope>
    <source>
        <strain evidence="3">N3/975</strain>
    </source>
</reference>
<dbReference type="Pfam" id="PF12762">
    <property type="entry name" value="DDE_Tnp_IS1595"/>
    <property type="match status" value="1"/>
</dbReference>
<dbReference type="NCBIfam" id="NF033547">
    <property type="entry name" value="transpos_IS1595"/>
    <property type="match status" value="1"/>
</dbReference>
<dbReference type="STRING" id="1313296.SAMN05661091_3068"/>
<gene>
    <name evidence="2" type="ORF">SAMN05661091_3068</name>
</gene>
<name>A0A1X7HGB1_9BACL</name>
<dbReference type="PANTHER" id="PTHR33293">
    <property type="entry name" value="INSERTION ELEMENT IS1 1 PROTEIN INSB-RELATED"/>
    <property type="match status" value="1"/>
</dbReference>
<keyword evidence="3" id="KW-1185">Reference proteome</keyword>
<dbReference type="PANTHER" id="PTHR33293:SF1">
    <property type="entry name" value="INSERTION ELEMENT IS1 1 PROTEIN INSB-RELATED"/>
    <property type="match status" value="1"/>
</dbReference>
<feature type="domain" description="ISXO2-like transposase" evidence="1">
    <location>
        <begin position="121"/>
        <end position="280"/>
    </location>
</feature>
<dbReference type="Proteomes" id="UP000192940">
    <property type="component" value="Chromosome I"/>
</dbReference>